<dbReference type="Proteomes" id="UP000219182">
    <property type="component" value="Unassembled WGS sequence"/>
</dbReference>
<evidence type="ECO:0000259" key="1">
    <source>
        <dbReference type="SMART" id="SM00421"/>
    </source>
</evidence>
<dbReference type="RefSeq" id="WP_097572036.1">
    <property type="nucleotide sequence ID" value="NZ_NWQG01000016.1"/>
</dbReference>
<dbReference type="GO" id="GO:0003677">
    <property type="term" value="F:DNA binding"/>
    <property type="evidence" value="ECO:0007669"/>
    <property type="project" value="InterPro"/>
</dbReference>
<dbReference type="EMBL" id="NWQG01000016">
    <property type="protein sequence ID" value="PDQ22479.1"/>
    <property type="molecule type" value="Genomic_DNA"/>
</dbReference>
<dbReference type="Gene3D" id="1.10.10.10">
    <property type="entry name" value="Winged helix-like DNA-binding domain superfamily/Winged helix DNA-binding domain"/>
    <property type="match status" value="1"/>
</dbReference>
<organism evidence="2 3">
    <name type="scientific">Mesorhizobium sanjuanii</name>
    <dbReference type="NCBI Taxonomy" id="2037900"/>
    <lineage>
        <taxon>Bacteria</taxon>
        <taxon>Pseudomonadati</taxon>
        <taxon>Pseudomonadota</taxon>
        <taxon>Alphaproteobacteria</taxon>
        <taxon>Hyphomicrobiales</taxon>
        <taxon>Phyllobacteriaceae</taxon>
        <taxon>Mesorhizobium</taxon>
    </lineage>
</organism>
<dbReference type="InterPro" id="IPR016032">
    <property type="entry name" value="Sig_transdc_resp-reg_C-effctor"/>
</dbReference>
<feature type="domain" description="HTH luxR-type" evidence="1">
    <location>
        <begin position="304"/>
        <end position="361"/>
    </location>
</feature>
<gene>
    <name evidence="2" type="ORF">CN311_03550</name>
</gene>
<evidence type="ECO:0000313" key="3">
    <source>
        <dbReference type="Proteomes" id="UP000219182"/>
    </source>
</evidence>
<proteinExistence type="predicted"/>
<name>A0A2A6FKL1_9HYPH</name>
<dbReference type="SMART" id="SM00421">
    <property type="entry name" value="HTH_LUXR"/>
    <property type="match status" value="1"/>
</dbReference>
<keyword evidence="3" id="KW-1185">Reference proteome</keyword>
<protein>
    <submittedName>
        <fullName evidence="2">LuxR family transcriptional regulator</fullName>
    </submittedName>
</protein>
<evidence type="ECO:0000313" key="2">
    <source>
        <dbReference type="EMBL" id="PDQ22479.1"/>
    </source>
</evidence>
<accession>A0A2A6FKL1</accession>
<reference evidence="2 3" key="1">
    <citation type="submission" date="2017-09" db="EMBL/GenBank/DDBJ databases">
        <title>Mesorhizobum sanjuanii sp. nov. isolated from nodules of Lotus tenuis in saline-alkaline lowlands of Flooding Pampa.</title>
        <authorList>
            <person name="Sannazzaro A.I."/>
            <person name="Torres Tejerizo G.A."/>
            <person name="Fontana F."/>
            <person name="Cumpa Velazquez L.M."/>
            <person name="Hansen L."/>
            <person name="Pistorio M."/>
            <person name="Estrella M.J."/>
        </authorList>
    </citation>
    <scope>NUCLEOTIDE SEQUENCE [LARGE SCALE GENOMIC DNA]</scope>
    <source>
        <strain evidence="2 3">BSA136</strain>
    </source>
</reference>
<dbReference type="InterPro" id="IPR000792">
    <property type="entry name" value="Tscrpt_reg_LuxR_C"/>
</dbReference>
<comment type="caution">
    <text evidence="2">The sequence shown here is derived from an EMBL/GenBank/DDBJ whole genome shotgun (WGS) entry which is preliminary data.</text>
</comment>
<dbReference type="GO" id="GO:0006355">
    <property type="term" value="P:regulation of DNA-templated transcription"/>
    <property type="evidence" value="ECO:0007669"/>
    <property type="project" value="InterPro"/>
</dbReference>
<dbReference type="AlphaFoldDB" id="A0A2A6FKL1"/>
<dbReference type="SUPFAM" id="SSF46894">
    <property type="entry name" value="C-terminal effector domain of the bipartite response regulators"/>
    <property type="match status" value="1"/>
</dbReference>
<sequence length="370" mass="39715">MFDDLTDKIYEAAFVPDLWADTLEVAGNLSGSANGAIFLFSDDSPVRGRLSDVSPVDGNSVEDLRSLFDEFVAGDAWKFSDVVQRMCSLQPASFVQVEDFLTAEEIERDQVRIHLRAAGIGAHLCSAVAMPSGELVTFVFQRWTKDGRYDRSSVDRLDQLRPHFARAGMVSARLGMEQARATVSALEAIGLPAAVMTASGRVLTANSLLEDMPEIFLPTAHGGMAIASASANALFQQAIVENRHNSAVRSIPVAANESRPALVIHLLPLRRAAHDIFSGADILVAATAVSASSVVPSPTILAGLFDLTPAEARLAATLSQGRPLKDAASDLNITVKTSRTYLERIFAKTGTRQQSQLVALLKSTEPLNRG</sequence>
<dbReference type="InterPro" id="IPR036388">
    <property type="entry name" value="WH-like_DNA-bd_sf"/>
</dbReference>